<dbReference type="RefSeq" id="WP_322468336.1">
    <property type="nucleotide sequence ID" value="NZ_JAXOJX010000095.1"/>
</dbReference>
<sequence>MTESAGMLDRQQLHTFATIVEEGSFERAAAILSLSRGAVSQRIKLLEESVSSILLVRQKPVVPTPAGEILLGHIRALRLLEDSTLRQIAPGGDGRGPVPLSIAVNPDSMASWLAPLLRTPLLQHSRVALEIIAEDQDHTLERLARGEAIGCISTASKASTGFVADALGVMEYRCLASTALAGRAFPEGLTLQSALETPAVLFNRRDGLHDEFLQARFGMRIDRYPRHYLPAPGAVLAAVRAGCAYGLVPMLQLNPEGAAALPPDLVDLAPAHPVRVALYWHHWQDEPPVARELSEAIVALGRERLAAMPAAVGNAA</sequence>
<dbReference type="NCBIfam" id="NF009888">
    <property type="entry name" value="PRK13348.1"/>
    <property type="match status" value="1"/>
</dbReference>
<dbReference type="Gene3D" id="3.40.190.290">
    <property type="match status" value="1"/>
</dbReference>
<evidence type="ECO:0000256" key="2">
    <source>
        <dbReference type="ARBA" id="ARBA00023015"/>
    </source>
</evidence>
<reference evidence="6 7" key="1">
    <citation type="submission" date="2023-11" db="EMBL/GenBank/DDBJ databases">
        <title>Draft genome of Azohydromonas lata strain H1 (DSM1123), a polyhydroxyalkanoate producer.</title>
        <authorList>
            <person name="Traversa D."/>
            <person name="D'Addabbo P."/>
            <person name="Pazzani C."/>
            <person name="Manzari C."/>
            <person name="Chiara M."/>
            <person name="Scrascia M."/>
        </authorList>
    </citation>
    <scope>NUCLEOTIDE SEQUENCE [LARGE SCALE GENOMIC DNA]</scope>
    <source>
        <strain evidence="6 7">H1</strain>
    </source>
</reference>
<protein>
    <submittedName>
        <fullName evidence="6">HTH-type transcriptional regulator ArgP</fullName>
    </submittedName>
</protein>
<dbReference type="Gene3D" id="1.10.10.10">
    <property type="entry name" value="Winged helix-like DNA-binding domain superfamily/Winged helix DNA-binding domain"/>
    <property type="match status" value="1"/>
</dbReference>
<gene>
    <name evidence="6" type="primary">argP</name>
    <name evidence="6" type="ORF">SM757_31300</name>
</gene>
<keyword evidence="4" id="KW-0804">Transcription</keyword>
<name>A0ABU5IQB3_9BURK</name>
<evidence type="ECO:0000259" key="5">
    <source>
        <dbReference type="PROSITE" id="PS50931"/>
    </source>
</evidence>
<evidence type="ECO:0000313" key="6">
    <source>
        <dbReference type="EMBL" id="MDZ5461070.1"/>
    </source>
</evidence>
<feature type="domain" description="HTH lysR-type" evidence="5">
    <location>
        <begin position="8"/>
        <end position="64"/>
    </location>
</feature>
<dbReference type="NCBIfam" id="NF002964">
    <property type="entry name" value="PRK03635.1"/>
    <property type="match status" value="1"/>
</dbReference>
<evidence type="ECO:0000256" key="4">
    <source>
        <dbReference type="ARBA" id="ARBA00023163"/>
    </source>
</evidence>
<dbReference type="InterPro" id="IPR000847">
    <property type="entry name" value="LysR_HTH_N"/>
</dbReference>
<dbReference type="InterPro" id="IPR036388">
    <property type="entry name" value="WH-like_DNA-bd_sf"/>
</dbReference>
<comment type="similarity">
    <text evidence="1">Belongs to the LysR transcriptional regulatory family.</text>
</comment>
<accession>A0ABU5IQB3</accession>
<dbReference type="EMBL" id="JAXOJX010000095">
    <property type="protein sequence ID" value="MDZ5461070.1"/>
    <property type="molecule type" value="Genomic_DNA"/>
</dbReference>
<dbReference type="PANTHER" id="PTHR30579">
    <property type="entry name" value="TRANSCRIPTIONAL REGULATOR"/>
    <property type="match status" value="1"/>
</dbReference>
<dbReference type="InterPro" id="IPR036390">
    <property type="entry name" value="WH_DNA-bd_sf"/>
</dbReference>
<dbReference type="NCBIfam" id="TIGR03298">
    <property type="entry name" value="argP"/>
    <property type="match status" value="1"/>
</dbReference>
<organism evidence="6 7">
    <name type="scientific">Azohydromonas lata</name>
    <dbReference type="NCBI Taxonomy" id="45677"/>
    <lineage>
        <taxon>Bacteria</taxon>
        <taxon>Pseudomonadati</taxon>
        <taxon>Pseudomonadota</taxon>
        <taxon>Betaproteobacteria</taxon>
        <taxon>Burkholderiales</taxon>
        <taxon>Sphaerotilaceae</taxon>
        <taxon>Azohydromonas</taxon>
    </lineage>
</organism>
<dbReference type="PANTHER" id="PTHR30579:SF2">
    <property type="entry name" value="HTH-TYPE TRANSCRIPTIONAL REGULATOR ARGP"/>
    <property type="match status" value="1"/>
</dbReference>
<keyword evidence="7" id="KW-1185">Reference proteome</keyword>
<dbReference type="Pfam" id="PF03466">
    <property type="entry name" value="LysR_substrate"/>
    <property type="match status" value="1"/>
</dbReference>
<dbReference type="PROSITE" id="PS50931">
    <property type="entry name" value="HTH_LYSR"/>
    <property type="match status" value="1"/>
</dbReference>
<evidence type="ECO:0000256" key="3">
    <source>
        <dbReference type="ARBA" id="ARBA00023125"/>
    </source>
</evidence>
<keyword evidence="2" id="KW-0805">Transcription regulation</keyword>
<proteinExistence type="inferred from homology"/>
<dbReference type="SUPFAM" id="SSF53850">
    <property type="entry name" value="Periplasmic binding protein-like II"/>
    <property type="match status" value="1"/>
</dbReference>
<keyword evidence="3" id="KW-0238">DNA-binding</keyword>
<dbReference type="SUPFAM" id="SSF46785">
    <property type="entry name" value="Winged helix' DNA-binding domain"/>
    <property type="match status" value="1"/>
</dbReference>
<dbReference type="InterPro" id="IPR005119">
    <property type="entry name" value="LysR_subst-bd"/>
</dbReference>
<dbReference type="InterPro" id="IPR050176">
    <property type="entry name" value="LTTR"/>
</dbReference>
<evidence type="ECO:0000256" key="1">
    <source>
        <dbReference type="ARBA" id="ARBA00009437"/>
    </source>
</evidence>
<evidence type="ECO:0000313" key="7">
    <source>
        <dbReference type="Proteomes" id="UP001293718"/>
    </source>
</evidence>
<dbReference type="Pfam" id="PF00126">
    <property type="entry name" value="HTH_1"/>
    <property type="match status" value="1"/>
</dbReference>
<dbReference type="Proteomes" id="UP001293718">
    <property type="component" value="Unassembled WGS sequence"/>
</dbReference>
<dbReference type="InterPro" id="IPR017685">
    <property type="entry name" value="ArgP"/>
</dbReference>
<comment type="caution">
    <text evidence="6">The sequence shown here is derived from an EMBL/GenBank/DDBJ whole genome shotgun (WGS) entry which is preliminary data.</text>
</comment>